<reference evidence="1 2" key="1">
    <citation type="submission" date="2020-08" db="EMBL/GenBank/DDBJ databases">
        <title>Phenotypic and transcriptomic analysis of seven clinical Stenotrophomonas maltophilia isolates identify a small set of shared and commonly regulated genes involved in biofilm lifestyle.</title>
        <authorList>
            <person name="Alio I."/>
            <person name="Gudzuhn M."/>
            <person name="Streit W."/>
        </authorList>
    </citation>
    <scope>NUCLEOTIDE SEQUENCE [LARGE SCALE GENOMIC DNA]</scope>
    <source>
        <strain evidence="1 2">UHH_SKK55</strain>
    </source>
</reference>
<protein>
    <recommendedName>
        <fullName evidence="3">TniQ family protein</fullName>
    </recommendedName>
</protein>
<organism evidence="1 2">
    <name type="scientific">Stenotrophomonas maltophilia</name>
    <name type="common">Pseudomonas maltophilia</name>
    <name type="synonym">Xanthomonas maltophilia</name>
    <dbReference type="NCBI Taxonomy" id="40324"/>
    <lineage>
        <taxon>Bacteria</taxon>
        <taxon>Pseudomonadati</taxon>
        <taxon>Pseudomonadota</taxon>
        <taxon>Gammaproteobacteria</taxon>
        <taxon>Lysobacterales</taxon>
        <taxon>Lysobacteraceae</taxon>
        <taxon>Stenotrophomonas</taxon>
        <taxon>Stenotrophomonas maltophilia group</taxon>
    </lineage>
</organism>
<evidence type="ECO:0000313" key="2">
    <source>
        <dbReference type="Proteomes" id="UP000515598"/>
    </source>
</evidence>
<sequence>MNSSRAVNPSTPRIVGAEHEFYPYISGYGVLQRIVALGMPTSEQLMIMGVRRKTGRSMLRPLLLPGRVQDTFASAIEVRDVTTKNLWNPAAWLPVQSLRLLAGSELPYMRCPACALHGYHCSLFLLPSISACPWHGEKLISHCEACGRTLGTSFDHSGGLGTCTCGFQPIDAHTALLDVRQFPAREVSQWVDDYLHWASRQRAGRVIHFPSDAQSWPSALARLIDRTTPMPPVHQDDGNAHVRYEAFQPSAGDPEPGAFWGWAMIGGNSGLMCAPLPLMAYDALTRATAAACARVGLEGLSVLSFRSTHYDTQGPTEVERHESFLAPYGVSASGATWLNLSVVDPMVTLACGTALELAAAAFGIANDKPDRSPSVIVASVLDSIKGRSALVDALVWVLATAYEEGLALTLARVFKLNPKDVLPSGGYPVIELQGSARSLREVRVAWVTPRKTARIQ</sequence>
<accession>A0AAX1I9Y8</accession>
<dbReference type="Proteomes" id="UP000515598">
    <property type="component" value="Chromosome"/>
</dbReference>
<proteinExistence type="predicted"/>
<dbReference type="AlphaFoldDB" id="A0AAX1I9Y8"/>
<name>A0AAX1I9Y8_STEMA</name>
<gene>
    <name evidence="1" type="ORF">GPNADHDJ_00183</name>
</gene>
<evidence type="ECO:0000313" key="1">
    <source>
        <dbReference type="EMBL" id="QNG76017.1"/>
    </source>
</evidence>
<dbReference type="EMBL" id="CP060025">
    <property type="protein sequence ID" value="QNG76017.1"/>
    <property type="molecule type" value="Genomic_DNA"/>
</dbReference>
<evidence type="ECO:0008006" key="3">
    <source>
        <dbReference type="Google" id="ProtNLM"/>
    </source>
</evidence>